<organism evidence="8 9">
    <name type="scientific">Demequina lignilytica</name>
    <dbReference type="NCBI Taxonomy" id="3051663"/>
    <lineage>
        <taxon>Bacteria</taxon>
        <taxon>Bacillati</taxon>
        <taxon>Actinomycetota</taxon>
        <taxon>Actinomycetes</taxon>
        <taxon>Micrococcales</taxon>
        <taxon>Demequinaceae</taxon>
        <taxon>Demequina</taxon>
    </lineage>
</organism>
<feature type="transmembrane region" description="Helical" evidence="6">
    <location>
        <begin position="321"/>
        <end position="339"/>
    </location>
</feature>
<evidence type="ECO:0000256" key="4">
    <source>
        <dbReference type="ARBA" id="ARBA00022989"/>
    </source>
</evidence>
<feature type="transmembrane region" description="Helical" evidence="6">
    <location>
        <begin position="345"/>
        <end position="365"/>
    </location>
</feature>
<keyword evidence="3 6" id="KW-0812">Transmembrane</keyword>
<evidence type="ECO:0000256" key="5">
    <source>
        <dbReference type="ARBA" id="ARBA00023136"/>
    </source>
</evidence>
<sequence length="458" mass="47168">MTPTEPREPARASVDPDEAPELFTGAVSYPVAGEVAVVPAEVPARGEGTAPPVPRGRALAALLVLALSAFAFVTAEVLPLGLMTPMAEGLGVAESTVGLLITVQALVVVVGSVPLAFAVKRLRPRTALLMALTVFAGGLAVSATADSFGQLVAGRGVSALAHALFWAVVTPAAAGMFPQAVRGRMVSRLLLGGSGAGVIGLPASTWLAQQVGWHAPYWVLVAAAVALLAALAILMPGFRAEEGTAARGELPSRAMYVRVLVSIALAVGSMAVTWTFISPFLVRVTGFGQATVPALLALGGVVGTITTAFVGRYLDRWPVRSAVVGLALLVSMFAGLAVAGSNVPATLALLVLQGFAWAVAVPAHVNWAMRHAPGRTDVLMAGYQSLYNVGNMLGPIAGGAILAAYGPGWLPAASVALSGAAFLVVLTVRPWGLLERLRRERHRSARASVRTPRRSRTS</sequence>
<dbReference type="EMBL" id="JAUHPX010000002">
    <property type="protein sequence ID" value="MDN4487442.1"/>
    <property type="molecule type" value="Genomic_DNA"/>
</dbReference>
<gene>
    <name evidence="8" type="ORF">QQX10_04575</name>
</gene>
<comment type="subcellular location">
    <subcellularLocation>
        <location evidence="1">Cell membrane</location>
        <topology evidence="1">Multi-pass membrane protein</topology>
    </subcellularLocation>
</comment>
<reference evidence="8" key="1">
    <citation type="submission" date="2023-06" db="EMBL/GenBank/DDBJ databases">
        <title>Sysu t00039.</title>
        <authorList>
            <person name="Gao L."/>
            <person name="Fang B.-Z."/>
            <person name="Li W.-J."/>
        </authorList>
    </citation>
    <scope>NUCLEOTIDE SEQUENCE</scope>
    <source>
        <strain evidence="8">SYSU T00039</strain>
    </source>
</reference>
<dbReference type="PROSITE" id="PS50850">
    <property type="entry name" value="MFS"/>
    <property type="match status" value="1"/>
</dbReference>
<evidence type="ECO:0000256" key="6">
    <source>
        <dbReference type="SAM" id="Phobius"/>
    </source>
</evidence>
<feature type="transmembrane region" description="Helical" evidence="6">
    <location>
        <begin position="259"/>
        <end position="282"/>
    </location>
</feature>
<dbReference type="GO" id="GO:0005886">
    <property type="term" value="C:plasma membrane"/>
    <property type="evidence" value="ECO:0007669"/>
    <property type="project" value="UniProtKB-SubCell"/>
</dbReference>
<feature type="transmembrane region" description="Helical" evidence="6">
    <location>
        <begin position="386"/>
        <end position="406"/>
    </location>
</feature>
<feature type="transmembrane region" description="Helical" evidence="6">
    <location>
        <begin position="215"/>
        <end position="238"/>
    </location>
</feature>
<dbReference type="InterPro" id="IPR050189">
    <property type="entry name" value="MFS_Efflux_Transporters"/>
</dbReference>
<evidence type="ECO:0000256" key="1">
    <source>
        <dbReference type="ARBA" id="ARBA00004651"/>
    </source>
</evidence>
<keyword evidence="4 6" id="KW-1133">Transmembrane helix</keyword>
<accession>A0AAW7M4B0</accession>
<keyword evidence="2" id="KW-1003">Cell membrane</keyword>
<name>A0AAW7M4B0_9MICO</name>
<feature type="transmembrane region" description="Helical" evidence="6">
    <location>
        <begin position="189"/>
        <end position="209"/>
    </location>
</feature>
<dbReference type="InterPro" id="IPR036259">
    <property type="entry name" value="MFS_trans_sf"/>
</dbReference>
<feature type="transmembrane region" description="Helical" evidence="6">
    <location>
        <begin position="157"/>
        <end position="177"/>
    </location>
</feature>
<keyword evidence="5 6" id="KW-0472">Membrane</keyword>
<dbReference type="InterPro" id="IPR020846">
    <property type="entry name" value="MFS_dom"/>
</dbReference>
<evidence type="ECO:0000256" key="3">
    <source>
        <dbReference type="ARBA" id="ARBA00022692"/>
    </source>
</evidence>
<feature type="transmembrane region" description="Helical" evidence="6">
    <location>
        <begin position="98"/>
        <end position="119"/>
    </location>
</feature>
<feature type="transmembrane region" description="Helical" evidence="6">
    <location>
        <begin position="294"/>
        <end position="314"/>
    </location>
</feature>
<dbReference type="CDD" id="cd17324">
    <property type="entry name" value="MFS_NepI_like"/>
    <property type="match status" value="1"/>
</dbReference>
<dbReference type="InterPro" id="IPR011701">
    <property type="entry name" value="MFS"/>
</dbReference>
<evidence type="ECO:0000256" key="2">
    <source>
        <dbReference type="ARBA" id="ARBA00022475"/>
    </source>
</evidence>
<proteinExistence type="predicted"/>
<keyword evidence="9" id="KW-1185">Reference proteome</keyword>
<protein>
    <submittedName>
        <fullName evidence="8">MFS transporter</fullName>
    </submittedName>
</protein>
<comment type="caution">
    <text evidence="8">The sequence shown here is derived from an EMBL/GenBank/DDBJ whole genome shotgun (WGS) entry which is preliminary data.</text>
</comment>
<evidence type="ECO:0000259" key="7">
    <source>
        <dbReference type="PROSITE" id="PS50850"/>
    </source>
</evidence>
<dbReference type="Gene3D" id="1.20.1250.20">
    <property type="entry name" value="MFS general substrate transporter like domains"/>
    <property type="match status" value="1"/>
</dbReference>
<dbReference type="AlphaFoldDB" id="A0AAW7M4B0"/>
<evidence type="ECO:0000313" key="9">
    <source>
        <dbReference type="Proteomes" id="UP001172737"/>
    </source>
</evidence>
<feature type="domain" description="Major facilitator superfamily (MFS) profile" evidence="7">
    <location>
        <begin position="61"/>
        <end position="431"/>
    </location>
</feature>
<evidence type="ECO:0000313" key="8">
    <source>
        <dbReference type="EMBL" id="MDN4487442.1"/>
    </source>
</evidence>
<dbReference type="SUPFAM" id="SSF103473">
    <property type="entry name" value="MFS general substrate transporter"/>
    <property type="match status" value="1"/>
</dbReference>
<feature type="transmembrane region" description="Helical" evidence="6">
    <location>
        <begin position="412"/>
        <end position="434"/>
    </location>
</feature>
<dbReference type="PANTHER" id="PTHR43124:SF3">
    <property type="entry name" value="CHLORAMPHENICOL EFFLUX PUMP RV0191"/>
    <property type="match status" value="1"/>
</dbReference>
<feature type="transmembrane region" description="Helical" evidence="6">
    <location>
        <begin position="58"/>
        <end position="78"/>
    </location>
</feature>
<feature type="transmembrane region" description="Helical" evidence="6">
    <location>
        <begin position="126"/>
        <end position="145"/>
    </location>
</feature>
<dbReference type="GO" id="GO:0022857">
    <property type="term" value="F:transmembrane transporter activity"/>
    <property type="evidence" value="ECO:0007669"/>
    <property type="project" value="InterPro"/>
</dbReference>
<dbReference type="PANTHER" id="PTHR43124">
    <property type="entry name" value="PURINE EFFLUX PUMP PBUE"/>
    <property type="match status" value="1"/>
</dbReference>
<dbReference type="Proteomes" id="UP001172737">
    <property type="component" value="Unassembled WGS sequence"/>
</dbReference>
<dbReference type="RefSeq" id="WP_301118502.1">
    <property type="nucleotide sequence ID" value="NZ_JAUHPX010000002.1"/>
</dbReference>
<dbReference type="Pfam" id="PF07690">
    <property type="entry name" value="MFS_1"/>
    <property type="match status" value="1"/>
</dbReference>